<feature type="region of interest" description="Disordered" evidence="1">
    <location>
        <begin position="870"/>
        <end position="1049"/>
    </location>
</feature>
<feature type="compositionally biased region" description="Basic residues" evidence="1">
    <location>
        <begin position="1647"/>
        <end position="1664"/>
    </location>
</feature>
<dbReference type="EMBL" id="LT598479">
    <property type="protein sequence ID" value="SCU83294.1"/>
    <property type="molecule type" value="Genomic_DNA"/>
</dbReference>
<feature type="compositionally biased region" description="Basic and acidic residues" evidence="1">
    <location>
        <begin position="1515"/>
        <end position="1524"/>
    </location>
</feature>
<evidence type="ECO:0000313" key="2">
    <source>
        <dbReference type="EMBL" id="SCU83294.1"/>
    </source>
</evidence>
<keyword evidence="3" id="KW-1185">Reference proteome</keyword>
<feature type="compositionally biased region" description="Acidic residues" evidence="1">
    <location>
        <begin position="226"/>
        <end position="247"/>
    </location>
</feature>
<protein>
    <submittedName>
        <fullName evidence="2">LAME_0C04632g1_1</fullName>
    </submittedName>
</protein>
<feature type="compositionally biased region" description="Polar residues" evidence="1">
    <location>
        <begin position="901"/>
        <end position="921"/>
    </location>
</feature>
<feature type="compositionally biased region" description="Basic and acidic residues" evidence="1">
    <location>
        <begin position="985"/>
        <end position="994"/>
    </location>
</feature>
<feature type="region of interest" description="Disordered" evidence="1">
    <location>
        <begin position="630"/>
        <end position="678"/>
    </location>
</feature>
<feature type="compositionally biased region" description="Acidic residues" evidence="1">
    <location>
        <begin position="432"/>
        <end position="472"/>
    </location>
</feature>
<feature type="compositionally biased region" description="Polar residues" evidence="1">
    <location>
        <begin position="396"/>
        <end position="405"/>
    </location>
</feature>
<feature type="compositionally biased region" description="Basic and acidic residues" evidence="1">
    <location>
        <begin position="185"/>
        <end position="200"/>
    </location>
</feature>
<feature type="region of interest" description="Disordered" evidence="1">
    <location>
        <begin position="1254"/>
        <end position="1304"/>
    </location>
</feature>
<feature type="compositionally biased region" description="Basic and acidic residues" evidence="1">
    <location>
        <begin position="922"/>
        <end position="942"/>
    </location>
</feature>
<feature type="region of interest" description="Disordered" evidence="1">
    <location>
        <begin position="827"/>
        <end position="857"/>
    </location>
</feature>
<feature type="region of interest" description="Disordered" evidence="1">
    <location>
        <begin position="1606"/>
        <end position="1664"/>
    </location>
</feature>
<evidence type="ECO:0000313" key="3">
    <source>
        <dbReference type="Proteomes" id="UP000191144"/>
    </source>
</evidence>
<accession>A0A1G4J1G2</accession>
<gene>
    <name evidence="2" type="ORF">LAME_0C04632G</name>
</gene>
<feature type="region of interest" description="Disordered" evidence="1">
    <location>
        <begin position="562"/>
        <end position="610"/>
    </location>
</feature>
<feature type="region of interest" description="Disordered" evidence="1">
    <location>
        <begin position="330"/>
        <end position="542"/>
    </location>
</feature>
<name>A0A1G4J1G2_9SACH</name>
<sequence length="1664" mass="182481">MVSKEPISSQNEHDNDNGQQRSSFLQKKRFVRYNSVLRRRGPLTNNRTLEKRVLKPTTGLIGEDSSDTLKWAQIFITKGRSLLKSIKNEDIKFQRALKQNERREKMRENYVAELLESANHHEMGLAAEEPSFVDSQGYGTDTSFKNYDETMNASLAFTDLAPSRRGFVSPLRTPEILEDVGASEVSERSEVKEASERLDLSAEELSQDENSNNNELSEYEDRSADVDEQISEDNDVIEISSDEDEVEQPPLSSATQINEPFDSNDVRNYQKSILNNAQATSSAEENEEVLWGSGGESANEGSLGTEVEYEEEEPVNSMDALAQYEGQKVSPAFNSEVETKRWSEGIDPGLEDEEIALEADAEHGEEEHSSGVDDAMEEEESCSSGDAAMEEEYESISESRLAQQDLQDRSAALGNPENDNRIELVDSAGESEVVEESGGMEESEDGEGSAEVEESEAFDENGATEESSELVESESVTVEDYRKELPGPEGREISVTIESLKETNDAALLSENISDEEYVSQSATHENYDDVSMPPKNGAFTSNFDYQSIARDAVNQSEQLEFYDSQLKSRGSSGSSPPSSEKAAFDMVEGNGGNDNSKLSQANTAQAETFPVDLDDEALVFGMETGNQAKIAQGAHLPEGDVDPQLNPKDPDHDESYREPSDEGKDHNTQHSTCSLSQRDIERFEDQMATDHDTNDLASNKVELPTPHPFSQDASADISFHFDSVSSKMVTTTVGDTTYFSCDNDFADQSTLHVLDREISVPKKNVDAVRYSLQYSESFYSDSESSDLGDLAPISVSEYVSPFGTDPLPTEIGEVDLVKLKHIMESLEDSSRDEDSRNDLQTLGMSPHPKPEVEEECSNLVCNEVLAENDERSASGKFEEESDALKTHVSTTPILSEKHQLNANQDVAHDSSSGETSPNSKITDRDHEVQDAAKPTDAHESGPKGFDQSLDKHTAVHEEETFAVKKAENTNLHDVDQDANIDTKNGAKEGRPLLESDLEAGPEKRAFARGQSLEAGEQAASGKDSTIGIRSSSLTEEPGSSAYVAHDTKSSERYDAFPVADEREEVQNQTIDQGSLPLSEHENILEIQEIADTREASLHGAIQTKPLISFPESEDEQSTFVTAIEELAEAGIVDFVPSQESESPVLNAPDDKLDESLETRKTERQKSGLINIALEQPLLTEDISNTWVDPPGDYADSTSMGSNHTNDTEELGSLGHDSAIYERTESFSAEQLTQPESDQLDEGSDEYNVSKNWEAQGNDVSNSNIGPSAVNTGVDDEDNSQSDKSQSNSSNSSQFKDCTPNVDKLSLKRPLEEVKEESSRKKRNLLAGTLRSTANRVSRVRDILPKISSKAQIVKRVPDLSKTLAKRAATIAETLVERPVAFTLNLKSTVENVSERAGHRIAAGIKNEVRALKAKTYNERLLQSLEHFDDIVSDGDHGGNSDSSDETDSSGKSDSGFTENECFNAAEGNSSDSLDGSSSNTSSHTSVETSWASTDDTDSTFRGFDDPPGGSLNTADRHSDKSEADDGQEIFPEDQQSRPNISTRSDSSESEILNSFEAAPMTNETGEPEPNSELHLVIPPGSSAEPLLANSDDYTIKPDIIEVDGTINLGSTPEDFDYPLDESSISYSDSSDSSDFSDSWSPPNALARRKMRKRVSKKGRQSRI</sequence>
<feature type="region of interest" description="Disordered" evidence="1">
    <location>
        <begin position="1135"/>
        <end position="1216"/>
    </location>
</feature>
<feature type="compositionally biased region" description="Basic and acidic residues" evidence="1">
    <location>
        <begin position="827"/>
        <end position="838"/>
    </location>
</feature>
<feature type="compositionally biased region" description="Acidic residues" evidence="1">
    <location>
        <begin position="349"/>
        <end position="359"/>
    </location>
</feature>
<feature type="compositionally biased region" description="Basic and acidic residues" evidence="1">
    <location>
        <begin position="649"/>
        <end position="669"/>
    </location>
</feature>
<feature type="compositionally biased region" description="Basic and acidic residues" evidence="1">
    <location>
        <begin position="479"/>
        <end position="492"/>
    </location>
</feature>
<dbReference type="Proteomes" id="UP000191144">
    <property type="component" value="Chromosome C"/>
</dbReference>
<feature type="compositionally biased region" description="Polar residues" evidence="1">
    <location>
        <begin position="1254"/>
        <end position="1271"/>
    </location>
</feature>
<feature type="compositionally biased region" description="Basic and acidic residues" evidence="1">
    <location>
        <begin position="949"/>
        <end position="976"/>
    </location>
</feature>
<feature type="compositionally biased region" description="Low complexity" evidence="1">
    <location>
        <begin position="1282"/>
        <end position="1294"/>
    </location>
</feature>
<feature type="region of interest" description="Disordered" evidence="1">
    <location>
        <begin position="1"/>
        <end position="25"/>
    </location>
</feature>
<dbReference type="OrthoDB" id="4070768at2759"/>
<feature type="compositionally biased region" description="Polar residues" evidence="1">
    <location>
        <begin position="1537"/>
        <end position="1553"/>
    </location>
</feature>
<feature type="compositionally biased region" description="Basic and acidic residues" evidence="1">
    <location>
        <begin position="870"/>
        <end position="886"/>
    </location>
</feature>
<proteinExistence type="predicted"/>
<reference evidence="3" key="1">
    <citation type="submission" date="2016-03" db="EMBL/GenBank/DDBJ databases">
        <authorList>
            <person name="Devillers Hugo."/>
        </authorList>
    </citation>
    <scope>NUCLEOTIDE SEQUENCE [LARGE SCALE GENOMIC DNA]</scope>
</reference>
<feature type="compositionally biased region" description="Basic and acidic residues" evidence="1">
    <location>
        <begin position="360"/>
        <end position="371"/>
    </location>
</feature>
<feature type="compositionally biased region" description="Low complexity" evidence="1">
    <location>
        <begin position="569"/>
        <end position="580"/>
    </location>
</feature>
<organism evidence="2 3">
    <name type="scientific">Lachancea meyersii CBS 8951</name>
    <dbReference type="NCBI Taxonomy" id="1266667"/>
    <lineage>
        <taxon>Eukaryota</taxon>
        <taxon>Fungi</taxon>
        <taxon>Dikarya</taxon>
        <taxon>Ascomycota</taxon>
        <taxon>Saccharomycotina</taxon>
        <taxon>Saccharomycetes</taxon>
        <taxon>Saccharomycetales</taxon>
        <taxon>Saccharomycetaceae</taxon>
        <taxon>Lachancea</taxon>
    </lineage>
</organism>
<feature type="compositionally biased region" description="Polar residues" evidence="1">
    <location>
        <begin position="266"/>
        <end position="283"/>
    </location>
</feature>
<feature type="compositionally biased region" description="Basic and acidic residues" evidence="1">
    <location>
        <begin position="1149"/>
        <end position="1166"/>
    </location>
</feature>
<feature type="region of interest" description="Disordered" evidence="1">
    <location>
        <begin position="179"/>
        <end position="315"/>
    </location>
</feature>
<feature type="compositionally biased region" description="Polar residues" evidence="1">
    <location>
        <begin position="1196"/>
        <end position="1205"/>
    </location>
</feature>
<feature type="region of interest" description="Disordered" evidence="1">
    <location>
        <begin position="1432"/>
        <end position="1590"/>
    </location>
</feature>
<evidence type="ECO:0000256" key="1">
    <source>
        <dbReference type="SAM" id="MobiDB-lite"/>
    </source>
</evidence>
<feature type="compositionally biased region" description="Low complexity" evidence="1">
    <location>
        <begin position="1621"/>
        <end position="1641"/>
    </location>
</feature>
<feature type="compositionally biased region" description="Polar residues" evidence="1">
    <location>
        <begin position="1"/>
        <end position="10"/>
    </location>
</feature>
<feature type="compositionally biased region" description="Polar residues" evidence="1">
    <location>
        <begin position="594"/>
        <end position="607"/>
    </location>
</feature>
<feature type="compositionally biased region" description="Low complexity" evidence="1">
    <location>
        <begin position="1468"/>
        <end position="1494"/>
    </location>
</feature>